<dbReference type="Proteomes" id="UP000036908">
    <property type="component" value="Unassembled WGS sequence"/>
</dbReference>
<feature type="domain" description="Smf/DprA SLOG" evidence="1">
    <location>
        <begin position="3"/>
        <end position="127"/>
    </location>
</feature>
<sequence length="148" mass="16973">MEYFGNKDILKHHKTGFLSSRKCPAEVVLKSYEWAKLQRHKGNCVVCGNHSQIEKDVFDILLKGAQPLVLVLPRGLKKRWDKSLLENIEKKRLLIISPFAIDITRVTRETAIHKNETILSLSDNIVVGYKSPNGQLDRLLTNLKFDHV</sequence>
<gene>
    <name evidence="2" type="ORF">OB69_04805</name>
</gene>
<dbReference type="EMBL" id="JSVA01000006">
    <property type="protein sequence ID" value="KOF03623.1"/>
    <property type="molecule type" value="Genomic_DNA"/>
</dbReference>
<comment type="caution">
    <text evidence="2">The sequence shown here is derived from an EMBL/GenBank/DDBJ whole genome shotgun (WGS) entry which is preliminary data.</text>
</comment>
<dbReference type="OrthoDB" id="273460at2"/>
<dbReference type="RefSeq" id="WP_053222568.1">
    <property type="nucleotide sequence ID" value="NZ_JSVA01000006.1"/>
</dbReference>
<reference evidence="3" key="1">
    <citation type="submission" date="2014-11" db="EMBL/GenBank/DDBJ databases">
        <title>Genome sequencing of Roseivirga sp. D-25.</title>
        <authorList>
            <person name="Selvaratnam C."/>
            <person name="Thevarajoo S."/>
            <person name="Goh K.M."/>
            <person name="Eee R."/>
            <person name="Chan K.-G."/>
            <person name="Chong C.S."/>
        </authorList>
    </citation>
    <scope>NUCLEOTIDE SEQUENCE [LARGE SCALE GENOMIC DNA]</scope>
    <source>
        <strain evidence="3">D-25</strain>
    </source>
</reference>
<dbReference type="Pfam" id="PF02481">
    <property type="entry name" value="DNA_processg_A"/>
    <property type="match status" value="1"/>
</dbReference>
<keyword evidence="2" id="KW-0238">DNA-binding</keyword>
<evidence type="ECO:0000259" key="1">
    <source>
        <dbReference type="Pfam" id="PF02481"/>
    </source>
</evidence>
<dbReference type="AlphaFoldDB" id="A0A0L8AMC7"/>
<keyword evidence="3" id="KW-1185">Reference proteome</keyword>
<dbReference type="PATRIC" id="fig|1566026.4.peg.2783"/>
<protein>
    <submittedName>
        <fullName evidence="2">DNA-binding protein</fullName>
    </submittedName>
</protein>
<dbReference type="Gene3D" id="3.40.50.450">
    <property type="match status" value="1"/>
</dbReference>
<name>A0A0L8AMC7_9BACT</name>
<dbReference type="InterPro" id="IPR057666">
    <property type="entry name" value="DrpA_SLOG"/>
</dbReference>
<accession>A0A0L8AMC7</accession>
<evidence type="ECO:0000313" key="2">
    <source>
        <dbReference type="EMBL" id="KOF03623.1"/>
    </source>
</evidence>
<organism evidence="2 3">
    <name type="scientific">Roseivirga seohaensis subsp. aquiponti</name>
    <dbReference type="NCBI Taxonomy" id="1566026"/>
    <lineage>
        <taxon>Bacteria</taxon>
        <taxon>Pseudomonadati</taxon>
        <taxon>Bacteroidota</taxon>
        <taxon>Cytophagia</taxon>
        <taxon>Cytophagales</taxon>
        <taxon>Roseivirgaceae</taxon>
        <taxon>Roseivirga</taxon>
    </lineage>
</organism>
<dbReference type="GO" id="GO:0003677">
    <property type="term" value="F:DNA binding"/>
    <property type="evidence" value="ECO:0007669"/>
    <property type="project" value="UniProtKB-KW"/>
</dbReference>
<proteinExistence type="predicted"/>
<evidence type="ECO:0000313" key="3">
    <source>
        <dbReference type="Proteomes" id="UP000036908"/>
    </source>
</evidence>